<feature type="domain" description="Saccharopine dehydrogenase NADP binding" evidence="1">
    <location>
        <begin position="5"/>
        <end position="123"/>
    </location>
</feature>
<dbReference type="SUPFAM" id="SSF51735">
    <property type="entry name" value="NAD(P)-binding Rossmann-fold domains"/>
    <property type="match status" value="1"/>
</dbReference>
<keyword evidence="3" id="KW-1185">Reference proteome</keyword>
<accession>A0A2V1DDU3</accession>
<dbReference type="EMBL" id="KZ805484">
    <property type="protein sequence ID" value="PVH95773.1"/>
    <property type="molecule type" value="Genomic_DNA"/>
</dbReference>
<organism evidence="2 3">
    <name type="scientific">Periconia macrospinosa</name>
    <dbReference type="NCBI Taxonomy" id="97972"/>
    <lineage>
        <taxon>Eukaryota</taxon>
        <taxon>Fungi</taxon>
        <taxon>Dikarya</taxon>
        <taxon>Ascomycota</taxon>
        <taxon>Pezizomycotina</taxon>
        <taxon>Dothideomycetes</taxon>
        <taxon>Pleosporomycetidae</taxon>
        <taxon>Pleosporales</taxon>
        <taxon>Massarineae</taxon>
        <taxon>Periconiaceae</taxon>
        <taxon>Periconia</taxon>
    </lineage>
</organism>
<evidence type="ECO:0000313" key="2">
    <source>
        <dbReference type="EMBL" id="PVH95773.1"/>
    </source>
</evidence>
<dbReference type="OrthoDB" id="10268090at2759"/>
<sequence>MPKLLIYGATGYTGRMVTQNARDLGLDLMISGRTSSTSTEKFASELGVPYCLFDINQNEVIDTILASVSVLLNCAGPFFRTAEQLMSACIRNRTHYLDISAELGTYKMAEESDQEAKDAGVMLLPGCGGSVVMLGCLAGHALKRVENPVSVDVALYVAGSMSRGSAISASESLRVECLQRLDGKLVAQKATDAMQFDFDNGQGCVTTYPVTLPDLITIWKSTKIPNISTYVHVAGDAFPTGDLGDMPFGPTKEEREATPYHAAVKVLAEDRKNVTCAVLHSKNGYTFTGLASVEAVSKVLRGSVKAGFQTPTLVFGNDFVETIADSCIKNL</sequence>
<dbReference type="PANTHER" id="PTHR43781">
    <property type="entry name" value="SACCHAROPINE DEHYDROGENASE"/>
    <property type="match status" value="1"/>
</dbReference>
<evidence type="ECO:0000259" key="1">
    <source>
        <dbReference type="Pfam" id="PF03435"/>
    </source>
</evidence>
<dbReference type="InterPro" id="IPR005097">
    <property type="entry name" value="Sacchrp_dh_NADP-bd"/>
</dbReference>
<dbReference type="AlphaFoldDB" id="A0A2V1DDU3"/>
<dbReference type="Pfam" id="PF03435">
    <property type="entry name" value="Sacchrp_dh_NADP"/>
    <property type="match status" value="1"/>
</dbReference>
<evidence type="ECO:0000313" key="3">
    <source>
        <dbReference type="Proteomes" id="UP000244855"/>
    </source>
</evidence>
<dbReference type="Gene3D" id="3.40.50.720">
    <property type="entry name" value="NAD(P)-binding Rossmann-like Domain"/>
    <property type="match status" value="1"/>
</dbReference>
<protein>
    <recommendedName>
        <fullName evidence="1">Saccharopine dehydrogenase NADP binding domain-containing protein</fullName>
    </recommendedName>
</protein>
<dbReference type="PANTHER" id="PTHR43781:SF1">
    <property type="entry name" value="SACCHAROPINE DEHYDROGENASE"/>
    <property type="match status" value="1"/>
</dbReference>
<dbReference type="Proteomes" id="UP000244855">
    <property type="component" value="Unassembled WGS sequence"/>
</dbReference>
<proteinExistence type="predicted"/>
<dbReference type="InterPro" id="IPR036291">
    <property type="entry name" value="NAD(P)-bd_dom_sf"/>
</dbReference>
<reference evidence="2 3" key="1">
    <citation type="journal article" date="2018" name="Sci. Rep.">
        <title>Comparative genomics provides insights into the lifestyle and reveals functional heterogeneity of dark septate endophytic fungi.</title>
        <authorList>
            <person name="Knapp D.G."/>
            <person name="Nemeth J.B."/>
            <person name="Barry K."/>
            <person name="Hainaut M."/>
            <person name="Henrissat B."/>
            <person name="Johnson J."/>
            <person name="Kuo A."/>
            <person name="Lim J.H.P."/>
            <person name="Lipzen A."/>
            <person name="Nolan M."/>
            <person name="Ohm R.A."/>
            <person name="Tamas L."/>
            <person name="Grigoriev I.V."/>
            <person name="Spatafora J.W."/>
            <person name="Nagy L.G."/>
            <person name="Kovacs G.M."/>
        </authorList>
    </citation>
    <scope>NUCLEOTIDE SEQUENCE [LARGE SCALE GENOMIC DNA]</scope>
    <source>
        <strain evidence="2 3">DSE2036</strain>
    </source>
</reference>
<name>A0A2V1DDU3_9PLEO</name>
<gene>
    <name evidence="2" type="ORF">DM02DRAFT_689382</name>
</gene>